<comment type="caution">
    <text evidence="6">The sequence shown here is derived from an EMBL/GenBank/DDBJ whole genome shotgun (WGS) entry which is preliminary data.</text>
</comment>
<dbReference type="RefSeq" id="WP_231057473.1">
    <property type="nucleotide sequence ID" value="NZ_JAJNOC010000002.1"/>
</dbReference>
<evidence type="ECO:0000256" key="3">
    <source>
        <dbReference type="ARBA" id="ARBA00022741"/>
    </source>
</evidence>
<gene>
    <name evidence="6" type="ORF">LQ564_07400</name>
</gene>
<dbReference type="PROSITE" id="PS50893">
    <property type="entry name" value="ABC_TRANSPORTER_2"/>
    <property type="match status" value="1"/>
</dbReference>
<protein>
    <submittedName>
        <fullName evidence="6">ABC transporter ATP-binding protein</fullName>
    </submittedName>
</protein>
<keyword evidence="3" id="KW-0547">Nucleotide-binding</keyword>
<proteinExistence type="predicted"/>
<evidence type="ECO:0000256" key="1">
    <source>
        <dbReference type="ARBA" id="ARBA00022448"/>
    </source>
</evidence>
<keyword evidence="2" id="KW-0472">Membrane</keyword>
<dbReference type="CDD" id="cd03219">
    <property type="entry name" value="ABC_Mj1267_LivG_branched"/>
    <property type="match status" value="1"/>
</dbReference>
<dbReference type="SMART" id="SM00382">
    <property type="entry name" value="AAA"/>
    <property type="match status" value="1"/>
</dbReference>
<dbReference type="PANTHER" id="PTHR45772:SF3">
    <property type="entry name" value="ABC TRANSPORTER ATP-BINDING PROTEIN"/>
    <property type="match status" value="1"/>
</dbReference>
<dbReference type="InterPro" id="IPR003593">
    <property type="entry name" value="AAA+_ATPase"/>
</dbReference>
<dbReference type="Proteomes" id="UP001179361">
    <property type="component" value="Unassembled WGS sequence"/>
</dbReference>
<reference evidence="6" key="1">
    <citation type="submission" date="2021-11" db="EMBL/GenBank/DDBJ databases">
        <title>The complete genome of Massilia sp sp. G4R7.</title>
        <authorList>
            <person name="Liu L."/>
            <person name="Yue J."/>
            <person name="Yuan J."/>
            <person name="Yang F."/>
            <person name="Li L."/>
        </authorList>
    </citation>
    <scope>NUCLEOTIDE SEQUENCE</scope>
    <source>
        <strain evidence="6">G4R7</strain>
    </source>
</reference>
<dbReference type="Pfam" id="PF00005">
    <property type="entry name" value="ABC_tran"/>
    <property type="match status" value="1"/>
</dbReference>
<evidence type="ECO:0000259" key="5">
    <source>
        <dbReference type="PROSITE" id="PS50893"/>
    </source>
</evidence>
<dbReference type="InterPro" id="IPR017871">
    <property type="entry name" value="ABC_transporter-like_CS"/>
</dbReference>
<dbReference type="PANTHER" id="PTHR45772">
    <property type="entry name" value="CONSERVED COMPONENT OF ABC TRANSPORTER FOR NATURAL AMINO ACIDS-RELATED"/>
    <property type="match status" value="1"/>
</dbReference>
<organism evidence="6 7">
    <name type="scientific">Massilia phyllostachyos</name>
    <dbReference type="NCBI Taxonomy" id="2898585"/>
    <lineage>
        <taxon>Bacteria</taxon>
        <taxon>Pseudomonadati</taxon>
        <taxon>Pseudomonadota</taxon>
        <taxon>Betaproteobacteria</taxon>
        <taxon>Burkholderiales</taxon>
        <taxon>Oxalobacteraceae</taxon>
        <taxon>Telluria group</taxon>
        <taxon>Massilia</taxon>
    </lineage>
</organism>
<evidence type="ECO:0000313" key="7">
    <source>
        <dbReference type="Proteomes" id="UP001179361"/>
    </source>
</evidence>
<dbReference type="InterPro" id="IPR027417">
    <property type="entry name" value="P-loop_NTPase"/>
</dbReference>
<dbReference type="SUPFAM" id="SSF52540">
    <property type="entry name" value="P-loop containing nucleoside triphosphate hydrolases"/>
    <property type="match status" value="1"/>
</dbReference>
<accession>A0ABS8Q320</accession>
<evidence type="ECO:0000313" key="6">
    <source>
        <dbReference type="EMBL" id="MCD2516141.1"/>
    </source>
</evidence>
<dbReference type="InterPro" id="IPR032823">
    <property type="entry name" value="BCA_ABC_TP_C"/>
</dbReference>
<feature type="domain" description="ABC transporter" evidence="5">
    <location>
        <begin position="10"/>
        <end position="253"/>
    </location>
</feature>
<dbReference type="InterPro" id="IPR003439">
    <property type="entry name" value="ABC_transporter-like_ATP-bd"/>
</dbReference>
<keyword evidence="4 6" id="KW-0067">ATP-binding</keyword>
<keyword evidence="1" id="KW-0813">Transport</keyword>
<keyword evidence="7" id="KW-1185">Reference proteome</keyword>
<dbReference type="Gene3D" id="3.40.50.300">
    <property type="entry name" value="P-loop containing nucleotide triphosphate hydrolases"/>
    <property type="match status" value="1"/>
</dbReference>
<keyword evidence="2" id="KW-1003">Cell membrane</keyword>
<evidence type="ECO:0000256" key="4">
    <source>
        <dbReference type="ARBA" id="ARBA00022840"/>
    </source>
</evidence>
<dbReference type="GO" id="GO:0005524">
    <property type="term" value="F:ATP binding"/>
    <property type="evidence" value="ECO:0007669"/>
    <property type="project" value="UniProtKB-KW"/>
</dbReference>
<sequence length="259" mass="27911">MTAPGTQPSLSTRDLTIRFGGHVAVNGVTADFYPGTLTVIVGPNGAGKTTYFNLISGQLPATSGSVFVHGQDVTRAGAARRTRLGIGRAFQLTNLFPNLTVIENVRLAVQSRAGMGLNFFSIWSSHKELIARAEHYLERVALAARRDAYVATLSHGDQRKLEVAILLALEPEVMMFDEPTAGMSVDEVPVVLDLIQAVKAERNKTVLLVEHKMDVVRALADRIIVLHNGTLVADGKPAEVMQSKIVQEAYLGTPETAVA</sequence>
<dbReference type="PROSITE" id="PS00211">
    <property type="entry name" value="ABC_TRANSPORTER_1"/>
    <property type="match status" value="1"/>
</dbReference>
<dbReference type="InterPro" id="IPR051120">
    <property type="entry name" value="ABC_AA/LPS_Transport"/>
</dbReference>
<dbReference type="EMBL" id="JAJNOC010000002">
    <property type="protein sequence ID" value="MCD2516141.1"/>
    <property type="molecule type" value="Genomic_DNA"/>
</dbReference>
<evidence type="ECO:0000256" key="2">
    <source>
        <dbReference type="ARBA" id="ARBA00022475"/>
    </source>
</evidence>
<name>A0ABS8Q320_9BURK</name>
<dbReference type="Pfam" id="PF12399">
    <property type="entry name" value="BCA_ABC_TP_C"/>
    <property type="match status" value="1"/>
</dbReference>